<dbReference type="Proteomes" id="UP001224775">
    <property type="component" value="Unassembled WGS sequence"/>
</dbReference>
<dbReference type="PROSITE" id="PS00022">
    <property type="entry name" value="EGF_1"/>
    <property type="match status" value="1"/>
</dbReference>
<feature type="chain" id="PRO_5042186737" description="EGF-like domain-containing protein" evidence="3">
    <location>
        <begin position="25"/>
        <end position="525"/>
    </location>
</feature>
<reference evidence="5" key="1">
    <citation type="submission" date="2023-06" db="EMBL/GenBank/DDBJ databases">
        <title>Survivors Of The Sea: Transcriptome response of Skeletonema marinoi to long-term dormancy.</title>
        <authorList>
            <person name="Pinder M.I.M."/>
            <person name="Kourtchenko O."/>
            <person name="Robertson E.K."/>
            <person name="Larsson T."/>
            <person name="Maumus F."/>
            <person name="Osuna-Cruz C.M."/>
            <person name="Vancaester E."/>
            <person name="Stenow R."/>
            <person name="Vandepoele K."/>
            <person name="Ploug H."/>
            <person name="Bruchert V."/>
            <person name="Godhe A."/>
            <person name="Topel M."/>
        </authorList>
    </citation>
    <scope>NUCLEOTIDE SEQUENCE</scope>
    <source>
        <strain evidence="5">R05AC</strain>
    </source>
</reference>
<sequence>MLIMRSTTVIDLLLNFLAVEFVSNLDDVVFLLTREGFLGSTLQNEAKKLSDTYYHSRHLSGESTHASASYVCTAVYFVALFALFLIFWCWIVSYQNNGAYLCHTIFAQYGDEAVPMLGTLTGLFYLGREKTLFGGRLSFYRDGKDGRDGEDKGALLAYCENEMRWTISLPNVSLTEDGWALSLTTDNVYDPCNWIAASSVTQDFDVLSAANSEWIVRASKKRTVPLSQNFLTCQDCIFSPEICGDFGHCSGDRWATCACDPGHYGVRCEYQPCQYLEISNQHDKSFQKESGGGTSTSNFAFNYYLLEGVKTYNRPVYTSASLGENQTLSDGTDIILFTGVRWILSSMYSFPGLKEHVKNVSGYFSNFHGHFTNYSAAYVSEPVYMGRLDDEASPSDLQWLFASDAASSDTALDLRLQPDLEQGFIETEFSCRRHKDNRLLLASEDRGKPKSRQAEESTNVSLIVDVLAAAFLLMGAFYKYARKNAVNKHDAEMDVEEAAQLDGTEDEEMDVEKDVTPAAEDKVDG</sequence>
<evidence type="ECO:0000256" key="3">
    <source>
        <dbReference type="SAM" id="SignalP"/>
    </source>
</evidence>
<feature type="region of interest" description="Disordered" evidence="1">
    <location>
        <begin position="498"/>
        <end position="525"/>
    </location>
</feature>
<comment type="caution">
    <text evidence="5">The sequence shown here is derived from an EMBL/GenBank/DDBJ whole genome shotgun (WGS) entry which is preliminary data.</text>
</comment>
<keyword evidence="2" id="KW-1133">Transmembrane helix</keyword>
<gene>
    <name evidence="5" type="ORF">QTG54_010519</name>
</gene>
<name>A0AAD8Y2L3_9STRA</name>
<accession>A0AAD8Y2L3</accession>
<proteinExistence type="predicted"/>
<evidence type="ECO:0000256" key="2">
    <source>
        <dbReference type="SAM" id="Phobius"/>
    </source>
</evidence>
<feature type="compositionally biased region" description="Acidic residues" evidence="1">
    <location>
        <begin position="498"/>
        <end position="511"/>
    </location>
</feature>
<dbReference type="InterPro" id="IPR000742">
    <property type="entry name" value="EGF"/>
</dbReference>
<keyword evidence="2" id="KW-0812">Transmembrane</keyword>
<feature type="domain" description="EGF-like" evidence="4">
    <location>
        <begin position="257"/>
        <end position="268"/>
    </location>
</feature>
<evidence type="ECO:0000313" key="5">
    <source>
        <dbReference type="EMBL" id="KAK1738489.1"/>
    </source>
</evidence>
<keyword evidence="6" id="KW-1185">Reference proteome</keyword>
<evidence type="ECO:0000313" key="6">
    <source>
        <dbReference type="Proteomes" id="UP001224775"/>
    </source>
</evidence>
<protein>
    <recommendedName>
        <fullName evidence="4">EGF-like domain-containing protein</fullName>
    </recommendedName>
</protein>
<organism evidence="5 6">
    <name type="scientific">Skeletonema marinoi</name>
    <dbReference type="NCBI Taxonomy" id="267567"/>
    <lineage>
        <taxon>Eukaryota</taxon>
        <taxon>Sar</taxon>
        <taxon>Stramenopiles</taxon>
        <taxon>Ochrophyta</taxon>
        <taxon>Bacillariophyta</taxon>
        <taxon>Coscinodiscophyceae</taxon>
        <taxon>Thalassiosirophycidae</taxon>
        <taxon>Thalassiosirales</taxon>
        <taxon>Skeletonemataceae</taxon>
        <taxon>Skeletonema</taxon>
        <taxon>Skeletonema marinoi-dohrnii complex</taxon>
    </lineage>
</organism>
<evidence type="ECO:0000259" key="4">
    <source>
        <dbReference type="PROSITE" id="PS00022"/>
    </source>
</evidence>
<dbReference type="AlphaFoldDB" id="A0AAD8Y2L3"/>
<feature type="transmembrane region" description="Helical" evidence="2">
    <location>
        <begin position="67"/>
        <end position="93"/>
    </location>
</feature>
<keyword evidence="3" id="KW-0732">Signal</keyword>
<dbReference type="EMBL" id="JATAAI010000020">
    <property type="protein sequence ID" value="KAK1738489.1"/>
    <property type="molecule type" value="Genomic_DNA"/>
</dbReference>
<feature type="signal peptide" evidence="3">
    <location>
        <begin position="1"/>
        <end position="24"/>
    </location>
</feature>
<evidence type="ECO:0000256" key="1">
    <source>
        <dbReference type="SAM" id="MobiDB-lite"/>
    </source>
</evidence>
<keyword evidence="2" id="KW-0472">Membrane</keyword>
<feature type="compositionally biased region" description="Basic and acidic residues" evidence="1">
    <location>
        <begin position="512"/>
        <end position="525"/>
    </location>
</feature>